<keyword evidence="3" id="KW-1185">Reference proteome</keyword>
<evidence type="ECO:0000313" key="3">
    <source>
        <dbReference type="Proteomes" id="UP000029920"/>
    </source>
</evidence>
<comment type="caution">
    <text evidence="2">The sequence shown here is derived from an EMBL/GenBank/DDBJ whole genome shotgun (WGS) entry which is preliminary data.</text>
</comment>
<sequence length="143" mass="16637">MIETNNQPIRPTQNNNPPSRRSIIEVNQKRKMAIIEKNINAEVFILKSLNAIKIFKELRATDALDSTLRNLWGDKISAKDMEKWIKLVDEIYTKITEANMYGKELLVNNGKSRGITNFFLRQEIRKSIETKETKTQESKKQEA</sequence>
<accession>A0A4U8UGQ6</accession>
<evidence type="ECO:0000313" key="2">
    <source>
        <dbReference type="EMBL" id="TLE16872.1"/>
    </source>
</evidence>
<reference evidence="2 3" key="1">
    <citation type="journal article" date="2014" name="Genome Announc.">
        <title>Draft genome sequences of eight enterohepatic helicobacter species isolated from both laboratory and wild rodents.</title>
        <authorList>
            <person name="Sheh A."/>
            <person name="Shen Z."/>
            <person name="Fox J.G."/>
        </authorList>
    </citation>
    <scope>NUCLEOTIDE SEQUENCE [LARGE SCALE GENOMIC DNA]</scope>
    <source>
        <strain evidence="2 3">MIT-03-7007</strain>
    </source>
</reference>
<feature type="region of interest" description="Disordered" evidence="1">
    <location>
        <begin position="1"/>
        <end position="20"/>
    </location>
</feature>
<dbReference type="Proteomes" id="UP000029920">
    <property type="component" value="Unassembled WGS sequence"/>
</dbReference>
<organism evidence="2 3">
    <name type="scientific">Helicobacter apodemus</name>
    <dbReference type="NCBI Taxonomy" id="135569"/>
    <lineage>
        <taxon>Bacteria</taxon>
        <taxon>Pseudomonadati</taxon>
        <taxon>Campylobacterota</taxon>
        <taxon>Epsilonproteobacteria</taxon>
        <taxon>Campylobacterales</taxon>
        <taxon>Helicobacteraceae</taxon>
        <taxon>Helicobacter</taxon>
    </lineage>
</organism>
<dbReference type="AlphaFoldDB" id="A0A4U8UGQ6"/>
<evidence type="ECO:0000256" key="1">
    <source>
        <dbReference type="SAM" id="MobiDB-lite"/>
    </source>
</evidence>
<name>A0A4U8UGQ6_9HELI</name>
<proteinExistence type="predicted"/>
<protein>
    <submittedName>
        <fullName evidence="2">Uncharacterized protein</fullName>
    </submittedName>
</protein>
<gene>
    <name evidence="2" type="ORF">LS72_001535</name>
</gene>
<feature type="compositionally biased region" description="Polar residues" evidence="1">
    <location>
        <begin position="1"/>
        <end position="19"/>
    </location>
</feature>
<dbReference type="EMBL" id="JRPC02000003">
    <property type="protein sequence ID" value="TLE16872.1"/>
    <property type="molecule type" value="Genomic_DNA"/>
</dbReference>